<dbReference type="OrthoDB" id="954262at2"/>
<dbReference type="Proteomes" id="UP000321204">
    <property type="component" value="Chromosome"/>
</dbReference>
<keyword evidence="2" id="KW-1185">Reference proteome</keyword>
<dbReference type="InterPro" id="IPR009078">
    <property type="entry name" value="Ferritin-like_SF"/>
</dbReference>
<evidence type="ECO:0000313" key="1">
    <source>
        <dbReference type="EMBL" id="QEC55727.1"/>
    </source>
</evidence>
<evidence type="ECO:0000313" key="2">
    <source>
        <dbReference type="Proteomes" id="UP000321204"/>
    </source>
</evidence>
<organism evidence="1 2">
    <name type="scientific">Flavisolibacter ginsenosidimutans</name>
    <dbReference type="NCBI Taxonomy" id="661481"/>
    <lineage>
        <taxon>Bacteria</taxon>
        <taxon>Pseudomonadati</taxon>
        <taxon>Bacteroidota</taxon>
        <taxon>Chitinophagia</taxon>
        <taxon>Chitinophagales</taxon>
        <taxon>Chitinophagaceae</taxon>
        <taxon>Flavisolibacter</taxon>
    </lineage>
</organism>
<dbReference type="SUPFAM" id="SSF47240">
    <property type="entry name" value="Ferritin-like"/>
    <property type="match status" value="1"/>
</dbReference>
<dbReference type="RefSeq" id="WP_146784975.1">
    <property type="nucleotide sequence ID" value="NZ_BAABIO010000001.1"/>
</dbReference>
<protein>
    <submittedName>
        <fullName evidence="1">Ferritin-like domain-containing protein</fullName>
    </submittedName>
</protein>
<dbReference type="AlphaFoldDB" id="A0A5B8UGG5"/>
<name>A0A5B8UGG5_9BACT</name>
<reference evidence="1 2" key="1">
    <citation type="journal article" date="2015" name="Int. J. Syst. Evol. Microbiol.">
        <title>Flavisolibacter ginsenosidimutans sp. nov., with ginsenoside-converting activity isolated from soil used for cultivating ginseng.</title>
        <authorList>
            <person name="Zhao Y."/>
            <person name="Liu Q."/>
            <person name="Kang M.S."/>
            <person name="Jin F."/>
            <person name="Yu H."/>
            <person name="Im W.T."/>
        </authorList>
    </citation>
    <scope>NUCLEOTIDE SEQUENCE [LARGE SCALE GENOMIC DNA]</scope>
    <source>
        <strain evidence="1 2">Gsoil 636</strain>
    </source>
</reference>
<gene>
    <name evidence="1" type="ORF">FSB75_07430</name>
</gene>
<sequence length="296" mass="31521">MNLKNILNEIETVDPEVYERLDTRRDTMRRFSFIGKALALAAVPSALGSMFKKAYGQTASDVTDVLLFAYLLENLEAEFYKKVVSSFTAIGVLAGAPQAALTVIRDHEVAHVAFLKTVLNSMGTTPPTYSASSFDFSGAKGAGNGPFAAAFSNYGVMLAVAQTFEDTGVRAYKGQAPRLINNKTVLTAALQIHSVEARHASHIRQMRRNLTSGNLVPSGVTLQPWITLAQSGIDTGNASANAAIQMSYAGEDATTQANVNIVNIGGQTIAASEASEAFDEPLTKAQITAIVNPFIV</sequence>
<proteinExistence type="predicted"/>
<accession>A0A5B8UGG5</accession>
<dbReference type="KEGG" id="fgg:FSB75_07430"/>
<dbReference type="EMBL" id="CP042433">
    <property type="protein sequence ID" value="QEC55727.1"/>
    <property type="molecule type" value="Genomic_DNA"/>
</dbReference>
<dbReference type="Pfam" id="PF13668">
    <property type="entry name" value="Ferritin_2"/>
    <property type="match status" value="1"/>
</dbReference>